<comment type="caution">
    <text evidence="2">The sequence shown here is derived from an EMBL/GenBank/DDBJ whole genome shotgun (WGS) entry which is preliminary data.</text>
</comment>
<feature type="compositionally biased region" description="Polar residues" evidence="1">
    <location>
        <begin position="182"/>
        <end position="196"/>
    </location>
</feature>
<accession>A0ABR2J8C2</accession>
<feature type="region of interest" description="Disordered" evidence="1">
    <location>
        <begin position="37"/>
        <end position="79"/>
    </location>
</feature>
<sequence>MSLNKINPGVYIATIPQDLEECFEHMCEHFTEIWKHSPSGQDGSRLAQESSAGPDGHPGSSSPDSTLPPTHSPKSSQPEGLCGCYACNAWPRRPPPRVGPPPPPARPGPCIPKGHAVITPRVPSENVLPSGPEPGFSQGHIVAIVIPKEYGQAGGPRSGPPPPRPDPCIPKGHTHGLAAPEPSSTPRGTSPQSSVTAEDVPENGSAPISSGSSSSTTDSEVTASSETTAPAPGANPSSGQAEKQSSDAECVLCGDRFKLPGWYEQ</sequence>
<keyword evidence="3" id="KW-1185">Reference proteome</keyword>
<feature type="compositionally biased region" description="Pro residues" evidence="1">
    <location>
        <begin position="158"/>
        <end position="168"/>
    </location>
</feature>
<feature type="region of interest" description="Disordered" evidence="1">
    <location>
        <begin position="150"/>
        <end position="247"/>
    </location>
</feature>
<reference evidence="2 3" key="1">
    <citation type="journal article" date="2024" name="IMA Fungus">
        <title>Apiospora arundinis, a panoply of carbohydrate-active enzymes and secondary metabolites.</title>
        <authorList>
            <person name="Sorensen T."/>
            <person name="Petersen C."/>
            <person name="Muurmann A.T."/>
            <person name="Christiansen J.V."/>
            <person name="Brundto M.L."/>
            <person name="Overgaard C.K."/>
            <person name="Boysen A.T."/>
            <person name="Wollenberg R.D."/>
            <person name="Larsen T.O."/>
            <person name="Sorensen J.L."/>
            <person name="Nielsen K.L."/>
            <person name="Sondergaard T.E."/>
        </authorList>
    </citation>
    <scope>NUCLEOTIDE SEQUENCE [LARGE SCALE GENOMIC DNA]</scope>
    <source>
        <strain evidence="2 3">AAU 773</strain>
    </source>
</reference>
<feature type="compositionally biased region" description="Low complexity" evidence="1">
    <location>
        <begin position="202"/>
        <end position="234"/>
    </location>
</feature>
<evidence type="ECO:0000256" key="1">
    <source>
        <dbReference type="SAM" id="MobiDB-lite"/>
    </source>
</evidence>
<dbReference type="EMBL" id="JAPCWZ010000003">
    <property type="protein sequence ID" value="KAK8874044.1"/>
    <property type="molecule type" value="Genomic_DNA"/>
</dbReference>
<gene>
    <name evidence="2" type="ORF">PGQ11_004558</name>
</gene>
<evidence type="ECO:0000313" key="3">
    <source>
        <dbReference type="Proteomes" id="UP001390339"/>
    </source>
</evidence>
<dbReference type="Proteomes" id="UP001390339">
    <property type="component" value="Unassembled WGS sequence"/>
</dbReference>
<feature type="region of interest" description="Disordered" evidence="1">
    <location>
        <begin position="96"/>
        <end position="117"/>
    </location>
</feature>
<proteinExistence type="predicted"/>
<name>A0ABR2J8C2_9PEZI</name>
<feature type="compositionally biased region" description="Low complexity" evidence="1">
    <location>
        <begin position="50"/>
        <end position="65"/>
    </location>
</feature>
<protein>
    <submittedName>
        <fullName evidence="2">Uncharacterized protein</fullName>
    </submittedName>
</protein>
<organism evidence="2 3">
    <name type="scientific">Apiospora arundinis</name>
    <dbReference type="NCBI Taxonomy" id="335852"/>
    <lineage>
        <taxon>Eukaryota</taxon>
        <taxon>Fungi</taxon>
        <taxon>Dikarya</taxon>
        <taxon>Ascomycota</taxon>
        <taxon>Pezizomycotina</taxon>
        <taxon>Sordariomycetes</taxon>
        <taxon>Xylariomycetidae</taxon>
        <taxon>Amphisphaeriales</taxon>
        <taxon>Apiosporaceae</taxon>
        <taxon>Apiospora</taxon>
    </lineage>
</organism>
<evidence type="ECO:0000313" key="2">
    <source>
        <dbReference type="EMBL" id="KAK8874044.1"/>
    </source>
</evidence>
<feature type="compositionally biased region" description="Polar residues" evidence="1">
    <location>
        <begin position="67"/>
        <end position="78"/>
    </location>
</feature>
<feature type="compositionally biased region" description="Pro residues" evidence="1">
    <location>
        <begin position="96"/>
        <end position="110"/>
    </location>
</feature>